<dbReference type="InterPro" id="IPR008984">
    <property type="entry name" value="SMAD_FHA_dom_sf"/>
</dbReference>
<dbReference type="HOGENOM" id="CLU_1003285_0_0_2"/>
<dbReference type="EMBL" id="CP002098">
    <property type="protein sequence ID" value="ADM27636.1"/>
    <property type="molecule type" value="Genomic_DNA"/>
</dbReference>
<protein>
    <submittedName>
        <fullName evidence="2">FHA domain containing protein</fullName>
    </submittedName>
</protein>
<name>E0STM0_IGNAA</name>
<reference evidence="2 3" key="1">
    <citation type="journal article" date="2010" name="Stand. Genomic Sci.">
        <title>Complete genome sequence of Ignisphaera aggregans type strain (AQ1.S1).</title>
        <authorList>
            <person name="Goker M."/>
            <person name="Held B."/>
            <person name="Lapidus A."/>
            <person name="Nolan M."/>
            <person name="Spring S."/>
            <person name="Yasawong M."/>
            <person name="Lucas S."/>
            <person name="Glavina Del Rio T."/>
            <person name="Tice H."/>
            <person name="Cheng J.F."/>
            <person name="Goodwin L."/>
            <person name="Tapia R."/>
            <person name="Pitluck S."/>
            <person name="Liolios K."/>
            <person name="Ivanova N."/>
            <person name="Mavromatis K."/>
            <person name="Mikhailova N."/>
            <person name="Pati A."/>
            <person name="Chen A."/>
            <person name="Palaniappan K."/>
            <person name="Brambilla E."/>
            <person name="Land M."/>
            <person name="Hauser L."/>
            <person name="Chang Y.J."/>
            <person name="Jeffries C.D."/>
            <person name="Brettin T."/>
            <person name="Detter J.C."/>
            <person name="Han C."/>
            <person name="Rohde M."/>
            <person name="Sikorski J."/>
            <person name="Woyke T."/>
            <person name="Bristow J."/>
            <person name="Eisen J.A."/>
            <person name="Markowitz V."/>
            <person name="Hugenholtz P."/>
            <person name="Kyrpides N.C."/>
            <person name="Klenk H.P."/>
        </authorList>
    </citation>
    <scope>NUCLEOTIDE SEQUENCE [LARGE SCALE GENOMIC DNA]</scope>
    <source>
        <strain evidence="3">DSM 17230 / JCM 13409 / AQ1.S1</strain>
    </source>
</reference>
<dbReference type="PROSITE" id="PS50006">
    <property type="entry name" value="FHA_DOMAIN"/>
    <property type="match status" value="1"/>
</dbReference>
<gene>
    <name evidence="2" type="ordered locus">Igag_0813</name>
</gene>
<evidence type="ECO:0000313" key="2">
    <source>
        <dbReference type="EMBL" id="ADM27636.1"/>
    </source>
</evidence>
<evidence type="ECO:0000313" key="3">
    <source>
        <dbReference type="Proteomes" id="UP000001304"/>
    </source>
</evidence>
<dbReference type="SUPFAM" id="SSF49879">
    <property type="entry name" value="SMAD/FHA domain"/>
    <property type="match status" value="1"/>
</dbReference>
<dbReference type="CDD" id="cd00060">
    <property type="entry name" value="FHA"/>
    <property type="match status" value="1"/>
</dbReference>
<dbReference type="KEGG" id="iag:Igag_0813"/>
<dbReference type="STRING" id="583356.Igag_0813"/>
<dbReference type="Proteomes" id="UP000001304">
    <property type="component" value="Chromosome"/>
</dbReference>
<organism evidence="2 3">
    <name type="scientific">Ignisphaera aggregans (strain DSM 17230 / JCM 13409 / AQ1.S1)</name>
    <dbReference type="NCBI Taxonomy" id="583356"/>
    <lineage>
        <taxon>Archaea</taxon>
        <taxon>Thermoproteota</taxon>
        <taxon>Thermoprotei</taxon>
        <taxon>Desulfurococcales</taxon>
        <taxon>Desulfurococcaceae</taxon>
        <taxon>Ignisphaera</taxon>
    </lineage>
</organism>
<dbReference type="Pfam" id="PF00498">
    <property type="entry name" value="FHA"/>
    <property type="match status" value="1"/>
</dbReference>
<accession>E0STM0</accession>
<dbReference type="BioCyc" id="IAGG583356:GHAH-802-MONOMER"/>
<keyword evidence="3" id="KW-1185">Reference proteome</keyword>
<feature type="domain" description="FHA" evidence="1">
    <location>
        <begin position="38"/>
        <end position="88"/>
    </location>
</feature>
<proteinExistence type="predicted"/>
<dbReference type="AlphaFoldDB" id="E0STM0"/>
<dbReference type="InterPro" id="IPR000253">
    <property type="entry name" value="FHA_dom"/>
</dbReference>
<sequence>MLYIVFERPRKPYPIAVKDYAMIYRTHTGVEVVFEYDGSETVLGADLTVSRRIPGVREGHVRIFRYGDKYYVMDLCSTNGTLVDGYLLKGVLRGSICEGARYELRDGSLIVVGYNTSFRTMFASNIETLPVGAYIIRSIDELRGYPSVKIFPLDEKNVIVKLPDKPDIYGDRVKLEELNENRKFTTAQTLVTTLLVLMVDVSKEDVDAYSNHIKSVLDILESEGGELGINIDRSILNLLKYTSSDRIAFRNLKRDIENAIKQILNSIQMKYRIPIPI</sequence>
<evidence type="ECO:0000259" key="1">
    <source>
        <dbReference type="PROSITE" id="PS50006"/>
    </source>
</evidence>
<dbReference type="Gene3D" id="2.60.200.20">
    <property type="match status" value="1"/>
</dbReference>